<dbReference type="Gene3D" id="1.10.10.10">
    <property type="entry name" value="Winged helix-like DNA-binding domain superfamily/Winged helix DNA-binding domain"/>
    <property type="match status" value="1"/>
</dbReference>
<dbReference type="InterPro" id="IPR036390">
    <property type="entry name" value="WH_DNA-bd_sf"/>
</dbReference>
<dbReference type="PRINTS" id="PR00035">
    <property type="entry name" value="HTHGNTR"/>
</dbReference>
<dbReference type="PANTHER" id="PTHR44846">
    <property type="entry name" value="MANNOSYL-D-GLYCERATE TRANSPORT/METABOLISM SYSTEM REPRESSOR MNGR-RELATED"/>
    <property type="match status" value="1"/>
</dbReference>
<accession>A0ABT2J362</accession>
<dbReference type="InterPro" id="IPR036388">
    <property type="entry name" value="WH-like_DNA-bd_sf"/>
</dbReference>
<evidence type="ECO:0000313" key="5">
    <source>
        <dbReference type="EMBL" id="MCT2582293.1"/>
    </source>
</evidence>
<organism evidence="5 6">
    <name type="scientific">Actinophytocola gossypii</name>
    <dbReference type="NCBI Taxonomy" id="2812003"/>
    <lineage>
        <taxon>Bacteria</taxon>
        <taxon>Bacillati</taxon>
        <taxon>Actinomycetota</taxon>
        <taxon>Actinomycetes</taxon>
        <taxon>Pseudonocardiales</taxon>
        <taxon>Pseudonocardiaceae</taxon>
    </lineage>
</organism>
<feature type="domain" description="HTH gntR-type" evidence="4">
    <location>
        <begin position="17"/>
        <end position="83"/>
    </location>
</feature>
<evidence type="ECO:0000259" key="4">
    <source>
        <dbReference type="PROSITE" id="PS50949"/>
    </source>
</evidence>
<dbReference type="SUPFAM" id="SSF46785">
    <property type="entry name" value="Winged helix' DNA-binding domain"/>
    <property type="match status" value="1"/>
</dbReference>
<evidence type="ECO:0000256" key="3">
    <source>
        <dbReference type="ARBA" id="ARBA00023163"/>
    </source>
</evidence>
<name>A0ABT2J362_9PSEU</name>
<dbReference type="SMART" id="SM00866">
    <property type="entry name" value="UTRA"/>
    <property type="match status" value="1"/>
</dbReference>
<keyword evidence="1" id="KW-0805">Transcription regulation</keyword>
<dbReference type="Pfam" id="PF00392">
    <property type="entry name" value="GntR"/>
    <property type="match status" value="1"/>
</dbReference>
<protein>
    <submittedName>
        <fullName evidence="5">GntR family transcriptional regulator</fullName>
    </submittedName>
</protein>
<keyword evidence="2" id="KW-0238">DNA-binding</keyword>
<evidence type="ECO:0000256" key="2">
    <source>
        <dbReference type="ARBA" id="ARBA00023125"/>
    </source>
</evidence>
<gene>
    <name evidence="5" type="ORF">JT362_04030</name>
</gene>
<dbReference type="PROSITE" id="PS50949">
    <property type="entry name" value="HTH_GNTR"/>
    <property type="match status" value="1"/>
</dbReference>
<comment type="caution">
    <text evidence="5">The sequence shown here is derived from an EMBL/GenBank/DDBJ whole genome shotgun (WGS) entry which is preliminary data.</text>
</comment>
<dbReference type="Proteomes" id="UP001156441">
    <property type="component" value="Unassembled WGS sequence"/>
</dbReference>
<evidence type="ECO:0000313" key="6">
    <source>
        <dbReference type="Proteomes" id="UP001156441"/>
    </source>
</evidence>
<dbReference type="SMART" id="SM00345">
    <property type="entry name" value="HTH_GNTR"/>
    <property type="match status" value="1"/>
</dbReference>
<dbReference type="Pfam" id="PF07702">
    <property type="entry name" value="UTRA"/>
    <property type="match status" value="1"/>
</dbReference>
<dbReference type="EMBL" id="JAFFZE010000004">
    <property type="protein sequence ID" value="MCT2582293.1"/>
    <property type="molecule type" value="Genomic_DNA"/>
</dbReference>
<dbReference type="RefSeq" id="WP_260189640.1">
    <property type="nucleotide sequence ID" value="NZ_JAFFZE010000004.1"/>
</dbReference>
<keyword evidence="3" id="KW-0804">Transcription</keyword>
<dbReference type="InterPro" id="IPR028978">
    <property type="entry name" value="Chorismate_lyase_/UTRA_dom_sf"/>
</dbReference>
<dbReference type="InterPro" id="IPR011663">
    <property type="entry name" value="UTRA"/>
</dbReference>
<evidence type="ECO:0000256" key="1">
    <source>
        <dbReference type="ARBA" id="ARBA00023015"/>
    </source>
</evidence>
<dbReference type="InterPro" id="IPR000524">
    <property type="entry name" value="Tscrpt_reg_HTH_GntR"/>
</dbReference>
<dbReference type="SUPFAM" id="SSF64288">
    <property type="entry name" value="Chorismate lyase-like"/>
    <property type="match status" value="1"/>
</dbReference>
<dbReference type="PANTHER" id="PTHR44846:SF17">
    <property type="entry name" value="GNTR-FAMILY TRANSCRIPTIONAL REGULATOR"/>
    <property type="match status" value="1"/>
</dbReference>
<dbReference type="InterPro" id="IPR050679">
    <property type="entry name" value="Bact_HTH_transcr_reg"/>
</dbReference>
<dbReference type="CDD" id="cd07377">
    <property type="entry name" value="WHTH_GntR"/>
    <property type="match status" value="1"/>
</dbReference>
<dbReference type="Gene3D" id="3.40.1410.10">
    <property type="entry name" value="Chorismate lyase-like"/>
    <property type="match status" value="1"/>
</dbReference>
<proteinExistence type="predicted"/>
<keyword evidence="6" id="KW-1185">Reference proteome</keyword>
<reference evidence="5 6" key="1">
    <citation type="submission" date="2021-02" db="EMBL/GenBank/DDBJ databases">
        <title>Actinophytocola xerophila sp. nov., isolated from soil of cotton cropping field.</title>
        <authorList>
            <person name="Huang R."/>
            <person name="Chen X."/>
            <person name="Ge X."/>
            <person name="Liu W."/>
        </authorList>
    </citation>
    <scope>NUCLEOTIDE SEQUENCE [LARGE SCALE GENOMIC DNA]</scope>
    <source>
        <strain evidence="5 6">S1-96</strain>
    </source>
</reference>
<sequence>MTLPVTMLSGVDEGSGVPKYRQIADQLTRLIEDLPPGVRLPSEPAISRHLGVSRNTAIQALHELQRRGLAVRRQGRGTFTAERHRAVRSLAPGRLPSFSEDLRRGGHTTAEEMVGFERAPLPAEPAARLGVDLDTIAWRVERVIRCDDAPVVHVLSWLPVELYPSLDPVAISKSSLYEHLESGPGAGRPHSAEEEWTAVAADEHVARLLGLPVPAPVMSCRRTAVLADGRPAEHSVSALAGGRFAIAVRISPSSWVDGVAPVLQVGSA</sequence>